<dbReference type="PANTHER" id="PTHR31314">
    <property type="entry name" value="MYB FAMILY TRANSCRIPTION FACTOR PHL7-LIKE"/>
    <property type="match status" value="1"/>
</dbReference>
<keyword evidence="3" id="KW-0804">Transcription</keyword>
<evidence type="ECO:0000313" key="8">
    <source>
        <dbReference type="Proteomes" id="UP000685013"/>
    </source>
</evidence>
<comment type="caution">
    <text evidence="7">The sequence shown here is derived from an EMBL/GenBank/DDBJ whole genome shotgun (WGS) entry which is preliminary data.</text>
</comment>
<dbReference type="InterPro" id="IPR046955">
    <property type="entry name" value="PHR1-like"/>
</dbReference>
<proteinExistence type="predicted"/>
<organism evidence="7 8">
    <name type="scientific">Cucurbita argyrosperma subsp. sororia</name>
    <dbReference type="NCBI Taxonomy" id="37648"/>
    <lineage>
        <taxon>Eukaryota</taxon>
        <taxon>Viridiplantae</taxon>
        <taxon>Streptophyta</taxon>
        <taxon>Embryophyta</taxon>
        <taxon>Tracheophyta</taxon>
        <taxon>Spermatophyta</taxon>
        <taxon>Magnoliopsida</taxon>
        <taxon>eudicotyledons</taxon>
        <taxon>Gunneridae</taxon>
        <taxon>Pentapetalae</taxon>
        <taxon>rosids</taxon>
        <taxon>fabids</taxon>
        <taxon>Cucurbitales</taxon>
        <taxon>Cucurbitaceae</taxon>
        <taxon>Cucurbiteae</taxon>
        <taxon>Cucurbita</taxon>
    </lineage>
</organism>
<feature type="domain" description="HTH myb-type" evidence="6">
    <location>
        <begin position="16"/>
        <end position="76"/>
    </location>
</feature>
<dbReference type="Pfam" id="PF00249">
    <property type="entry name" value="Myb_DNA-binding"/>
    <property type="match status" value="1"/>
</dbReference>
<accession>A0AAV6N5A5</accession>
<dbReference type="GO" id="GO:0003677">
    <property type="term" value="F:DNA binding"/>
    <property type="evidence" value="ECO:0007669"/>
    <property type="project" value="InterPro"/>
</dbReference>
<reference evidence="7 8" key="1">
    <citation type="journal article" date="2021" name="Hortic Res">
        <title>The domestication of Cucurbita argyrosperma as revealed by the genome of its wild relative.</title>
        <authorList>
            <person name="Barrera-Redondo J."/>
            <person name="Sanchez-de la Vega G."/>
            <person name="Aguirre-Liguori J.A."/>
            <person name="Castellanos-Morales G."/>
            <person name="Gutierrez-Guerrero Y.T."/>
            <person name="Aguirre-Dugua X."/>
            <person name="Aguirre-Planter E."/>
            <person name="Tenaillon M.I."/>
            <person name="Lira-Saade R."/>
            <person name="Eguiarte L.E."/>
        </authorList>
    </citation>
    <scope>NUCLEOTIDE SEQUENCE [LARGE SCALE GENOMIC DNA]</scope>
    <source>
        <strain evidence="7">JBR-2021</strain>
    </source>
</reference>
<comment type="subcellular location">
    <subcellularLocation>
        <location evidence="1">Nucleus</location>
    </subcellularLocation>
</comment>
<gene>
    <name evidence="7" type="ORF">SDJN03_14148</name>
</gene>
<dbReference type="GO" id="GO:0003700">
    <property type="term" value="F:DNA-binding transcription factor activity"/>
    <property type="evidence" value="ECO:0007669"/>
    <property type="project" value="InterPro"/>
</dbReference>
<keyword evidence="4" id="KW-0539">Nucleus</keyword>
<evidence type="ECO:0000256" key="3">
    <source>
        <dbReference type="ARBA" id="ARBA00023163"/>
    </source>
</evidence>
<dbReference type="Proteomes" id="UP000685013">
    <property type="component" value="Chromosome 9"/>
</dbReference>
<keyword evidence="8" id="KW-1185">Reference proteome</keyword>
<dbReference type="GO" id="GO:0005634">
    <property type="term" value="C:nucleus"/>
    <property type="evidence" value="ECO:0007669"/>
    <property type="project" value="UniProtKB-SubCell"/>
</dbReference>
<evidence type="ECO:0000256" key="1">
    <source>
        <dbReference type="ARBA" id="ARBA00004123"/>
    </source>
</evidence>
<evidence type="ECO:0000256" key="4">
    <source>
        <dbReference type="ARBA" id="ARBA00023242"/>
    </source>
</evidence>
<dbReference type="FunFam" id="1.10.10.60:FF:000007">
    <property type="entry name" value="Two-component response regulator"/>
    <property type="match status" value="1"/>
</dbReference>
<feature type="non-terminal residue" evidence="7">
    <location>
        <position position="1"/>
    </location>
</feature>
<dbReference type="InterPro" id="IPR006447">
    <property type="entry name" value="Myb_dom_plants"/>
</dbReference>
<dbReference type="InterPro" id="IPR001005">
    <property type="entry name" value="SANT/Myb"/>
</dbReference>
<dbReference type="InterPro" id="IPR017930">
    <property type="entry name" value="Myb_dom"/>
</dbReference>
<dbReference type="AlphaFoldDB" id="A0AAV6N5A5"/>
<evidence type="ECO:0000259" key="6">
    <source>
        <dbReference type="PROSITE" id="PS51294"/>
    </source>
</evidence>
<protein>
    <submittedName>
        <fullName evidence="7">Myb family transcription factor</fullName>
    </submittedName>
</protein>
<dbReference type="PANTHER" id="PTHR31314:SF113">
    <property type="entry name" value="MYB FAMILY TRANSCRIPTION FACTOR MPH1"/>
    <property type="match status" value="1"/>
</dbReference>
<feature type="region of interest" description="Disordered" evidence="5">
    <location>
        <begin position="120"/>
        <end position="143"/>
    </location>
</feature>
<sequence>MKSCSSERIGVRQYNKSELPRLRWTPELHRYFVQTVEILGGRNQATPKRILQMMGVKGLKISHIKSHLQMYRSMKLEQGSSTRFEDVVLKQATKQTRGTTLHSSDIKIFLSSVSSSSGTLREEEEFNRSKREHKSSSIIKDSVISQQDSDSCLQSRMSEEMLDDQEEACDCELSLSLKPTRSPMTRQLCGQDICNLNMYKWCKKEENFETLPYPHYAGPNSRADVFLFHCLFANVFFNPLNIIANHIQFMTDNTNGTTKTKSCPKACIWRTSTNKKPPIKLSGLNIGGRALISILDSRRARNIAIILKSLNITPQELLEALMD</sequence>
<keyword evidence="2" id="KW-0805">Transcription regulation</keyword>
<dbReference type="NCBIfam" id="TIGR01557">
    <property type="entry name" value="myb_SHAQKYF"/>
    <property type="match status" value="1"/>
</dbReference>
<dbReference type="PROSITE" id="PS51294">
    <property type="entry name" value="HTH_MYB"/>
    <property type="match status" value="1"/>
</dbReference>
<evidence type="ECO:0000313" key="7">
    <source>
        <dbReference type="EMBL" id="KAG6591802.1"/>
    </source>
</evidence>
<evidence type="ECO:0000256" key="2">
    <source>
        <dbReference type="ARBA" id="ARBA00023015"/>
    </source>
</evidence>
<name>A0AAV6N5A5_9ROSI</name>
<dbReference type="EMBL" id="JAGKQH010000009">
    <property type="protein sequence ID" value="KAG6591802.1"/>
    <property type="molecule type" value="Genomic_DNA"/>
</dbReference>
<evidence type="ECO:0000256" key="5">
    <source>
        <dbReference type="SAM" id="MobiDB-lite"/>
    </source>
</evidence>